<comment type="caution">
    <text evidence="3">The sequence shown here is derived from an EMBL/GenBank/DDBJ whole genome shotgun (WGS) entry which is preliminary data.</text>
</comment>
<evidence type="ECO:0000313" key="3">
    <source>
        <dbReference type="EMBL" id="TYZ26896.1"/>
    </source>
</evidence>
<gene>
    <name evidence="3" type="ORF">FZ041_13235</name>
</gene>
<reference evidence="3 4" key="1">
    <citation type="submission" date="2019-08" db="EMBL/GenBank/DDBJ databases">
        <title>Selenomonas sp. mPRGC5 and Selenomonas sp. mPRGC8 isolated from ruminal fluid of dairy goat (Capra hircus).</title>
        <authorList>
            <person name="Poothong S."/>
            <person name="Nuengjamnong C."/>
            <person name="Tanasupawat S."/>
        </authorList>
    </citation>
    <scope>NUCLEOTIDE SEQUENCE [LARGE SCALE GENOMIC DNA]</scope>
    <source>
        <strain evidence="4">mPRGC8</strain>
    </source>
</reference>
<dbReference type="InterPro" id="IPR050218">
    <property type="entry name" value="LptD"/>
</dbReference>
<dbReference type="GO" id="GO:1990351">
    <property type="term" value="C:transporter complex"/>
    <property type="evidence" value="ECO:0007669"/>
    <property type="project" value="TreeGrafter"/>
</dbReference>
<evidence type="ECO:0000256" key="1">
    <source>
        <dbReference type="SAM" id="Coils"/>
    </source>
</evidence>
<name>A0A5D6WFU9_9FIRM</name>
<keyword evidence="1" id="KW-0175">Coiled coil</keyword>
<feature type="coiled-coil region" evidence="1">
    <location>
        <begin position="37"/>
        <end position="64"/>
    </location>
</feature>
<keyword evidence="2" id="KW-0732">Signal</keyword>
<dbReference type="RefSeq" id="WP_149189909.1">
    <property type="nucleotide sequence ID" value="NZ_VTOZ01000037.1"/>
</dbReference>
<keyword evidence="4" id="KW-1185">Reference proteome</keyword>
<feature type="chain" id="PRO_5023017395" evidence="2">
    <location>
        <begin position="25"/>
        <end position="508"/>
    </location>
</feature>
<dbReference type="PANTHER" id="PTHR30189:SF1">
    <property type="entry name" value="LPS-ASSEMBLY PROTEIN LPTD"/>
    <property type="match status" value="1"/>
</dbReference>
<dbReference type="GO" id="GO:0009279">
    <property type="term" value="C:cell outer membrane"/>
    <property type="evidence" value="ECO:0007669"/>
    <property type="project" value="TreeGrafter"/>
</dbReference>
<protein>
    <submittedName>
        <fullName evidence="3">LPS-assembly protein LptD</fullName>
    </submittedName>
</protein>
<feature type="signal peptide" evidence="2">
    <location>
        <begin position="1"/>
        <end position="24"/>
    </location>
</feature>
<evidence type="ECO:0000256" key="2">
    <source>
        <dbReference type="SAM" id="SignalP"/>
    </source>
</evidence>
<evidence type="ECO:0000313" key="4">
    <source>
        <dbReference type="Proteomes" id="UP000322783"/>
    </source>
</evidence>
<dbReference type="EMBL" id="VTOZ01000037">
    <property type="protein sequence ID" value="TYZ26896.1"/>
    <property type="molecule type" value="Genomic_DNA"/>
</dbReference>
<dbReference type="Proteomes" id="UP000322783">
    <property type="component" value="Unassembled WGS sequence"/>
</dbReference>
<dbReference type="AlphaFoldDB" id="A0A5D6WFU9"/>
<dbReference type="PANTHER" id="PTHR30189">
    <property type="entry name" value="LPS-ASSEMBLY PROTEIN"/>
    <property type="match status" value="1"/>
</dbReference>
<organism evidence="3 4">
    <name type="scientific">Selenomonas caprae</name>
    <dbReference type="NCBI Taxonomy" id="2606905"/>
    <lineage>
        <taxon>Bacteria</taxon>
        <taxon>Bacillati</taxon>
        <taxon>Bacillota</taxon>
        <taxon>Negativicutes</taxon>
        <taxon>Selenomonadales</taxon>
        <taxon>Selenomonadaceae</taxon>
        <taxon>Selenomonas</taxon>
    </lineage>
</organism>
<accession>A0A5D6WFU9</accession>
<sequence>MNRNRKILAGMVSAAVMMPGMVQAATYQSNSDTGVQALDYIENQRRLERENRLTEEQIKLINDAKAMESHLRQPLDKTKPMPVAFEGEELTYDERDGSFIAKGKVDILQLDAHRFQGEEVTGNTKTQDVYVPDKAHMLQMTPGQMRVTLDGYKAHYNYGKKTGSMENGKGKADHHYIAGKRFEFYPDRMVVFDGTDTKCGAKKPDYHISAEKMTIYPNDKIVFENMKFWLKGKVLFKRKHYESKLGANEAGNYLPSIGYDSDDGVTVSWGLSQPVAKKVTLNEELRVTTKQGWRSNYNLTWANQSMSTRLVYGHFEDGNNHWIKKEPSLIWAYGHKIGKSHLNYSLNTEYGRWYNNGIHSNHGYYGVGLSHDPIKFNRYTLYLSTGYGITTESYNHSRVNGWSFDSVLTKDFNERWAAYMGYHYSKSTTQNSLFSYGKENFAKRLEMGFSYRMTDRDRFVIGSRYDLDGKKWANVDYYWYHDMHCSQVILRYRSMTNQWKVSWQFTPW</sequence>
<proteinExistence type="predicted"/>